<dbReference type="GO" id="GO:0000444">
    <property type="term" value="C:MIS12/MIND type complex"/>
    <property type="evidence" value="ECO:0007669"/>
    <property type="project" value="TreeGrafter"/>
</dbReference>
<keyword evidence="5" id="KW-0498">Mitosis</keyword>
<feature type="compositionally biased region" description="Low complexity" evidence="11">
    <location>
        <begin position="256"/>
        <end position="287"/>
    </location>
</feature>
<evidence type="ECO:0000256" key="10">
    <source>
        <dbReference type="SAM" id="Coils"/>
    </source>
</evidence>
<evidence type="ECO:0000256" key="9">
    <source>
        <dbReference type="ARBA" id="ARBA00023328"/>
    </source>
</evidence>
<evidence type="ECO:0000256" key="4">
    <source>
        <dbReference type="ARBA" id="ARBA00022618"/>
    </source>
</evidence>
<dbReference type="Proteomes" id="UP000726737">
    <property type="component" value="Unassembled WGS sequence"/>
</dbReference>
<dbReference type="InterPro" id="IPR008685">
    <property type="entry name" value="Centromere_Mis12"/>
</dbReference>
<keyword evidence="9" id="KW-0137">Centromere</keyword>
<comment type="caution">
    <text evidence="12">The sequence shown here is derived from an EMBL/GenBank/DDBJ whole genome shotgun (WGS) entry which is preliminary data.</text>
</comment>
<dbReference type="GO" id="GO:0005634">
    <property type="term" value="C:nucleus"/>
    <property type="evidence" value="ECO:0007669"/>
    <property type="project" value="InterPro"/>
</dbReference>
<evidence type="ECO:0000256" key="11">
    <source>
        <dbReference type="SAM" id="MobiDB-lite"/>
    </source>
</evidence>
<accession>A0A9P6Q7T4</accession>
<keyword evidence="6" id="KW-0995">Kinetochore</keyword>
<dbReference type="GO" id="GO:0051382">
    <property type="term" value="P:kinetochore assembly"/>
    <property type="evidence" value="ECO:0007669"/>
    <property type="project" value="TreeGrafter"/>
</dbReference>
<dbReference type="OrthoDB" id="1884855at2759"/>
<evidence type="ECO:0000256" key="2">
    <source>
        <dbReference type="ARBA" id="ARBA00008643"/>
    </source>
</evidence>
<dbReference type="GO" id="GO:0000070">
    <property type="term" value="P:mitotic sister chromatid segregation"/>
    <property type="evidence" value="ECO:0007669"/>
    <property type="project" value="TreeGrafter"/>
</dbReference>
<evidence type="ECO:0008006" key="14">
    <source>
        <dbReference type="Google" id="ProtNLM"/>
    </source>
</evidence>
<dbReference type="GO" id="GO:0051301">
    <property type="term" value="P:cell division"/>
    <property type="evidence" value="ECO:0007669"/>
    <property type="project" value="UniProtKB-KW"/>
</dbReference>
<keyword evidence="13" id="KW-1185">Reference proteome</keyword>
<dbReference type="EMBL" id="JAAAJA010000144">
    <property type="protein sequence ID" value="KAG0260780.1"/>
    <property type="molecule type" value="Genomic_DNA"/>
</dbReference>
<evidence type="ECO:0000256" key="6">
    <source>
        <dbReference type="ARBA" id="ARBA00022838"/>
    </source>
</evidence>
<dbReference type="PANTHER" id="PTHR14527">
    <property type="entry name" value="PROTEIN MIS12 HOMOLOG"/>
    <property type="match status" value="1"/>
</dbReference>
<name>A0A9P6Q7T4_9FUNG</name>
<proteinExistence type="inferred from homology"/>
<evidence type="ECO:0000256" key="3">
    <source>
        <dbReference type="ARBA" id="ARBA00022454"/>
    </source>
</evidence>
<evidence type="ECO:0000256" key="7">
    <source>
        <dbReference type="ARBA" id="ARBA00023054"/>
    </source>
</evidence>
<evidence type="ECO:0000313" key="12">
    <source>
        <dbReference type="EMBL" id="KAG0260780.1"/>
    </source>
</evidence>
<dbReference type="AlphaFoldDB" id="A0A9P6Q7T4"/>
<feature type="compositionally biased region" description="Low complexity" evidence="11">
    <location>
        <begin position="14"/>
        <end position="26"/>
    </location>
</feature>
<gene>
    <name evidence="12" type="ORF">BG011_001619</name>
</gene>
<keyword evidence="8" id="KW-0131">Cell cycle</keyword>
<feature type="region of interest" description="Disordered" evidence="11">
    <location>
        <begin position="254"/>
        <end position="291"/>
    </location>
</feature>
<keyword evidence="3" id="KW-0158">Chromosome</keyword>
<evidence type="ECO:0000256" key="5">
    <source>
        <dbReference type="ARBA" id="ARBA00022776"/>
    </source>
</evidence>
<feature type="region of interest" description="Disordered" evidence="11">
    <location>
        <begin position="1"/>
        <end position="26"/>
    </location>
</feature>
<comment type="subcellular location">
    <subcellularLocation>
        <location evidence="1">Chromosome</location>
        <location evidence="1">Centromere</location>
        <location evidence="1">Kinetochore</location>
    </subcellularLocation>
</comment>
<evidence type="ECO:0000313" key="13">
    <source>
        <dbReference type="Proteomes" id="UP000726737"/>
    </source>
</evidence>
<reference evidence="12" key="1">
    <citation type="journal article" date="2020" name="Fungal Divers.">
        <title>Resolving the Mortierellaceae phylogeny through synthesis of multi-gene phylogenetics and phylogenomics.</title>
        <authorList>
            <person name="Vandepol N."/>
            <person name="Liber J."/>
            <person name="Desiro A."/>
            <person name="Na H."/>
            <person name="Kennedy M."/>
            <person name="Barry K."/>
            <person name="Grigoriev I.V."/>
            <person name="Miller A.N."/>
            <person name="O'Donnell K."/>
            <person name="Stajich J.E."/>
            <person name="Bonito G."/>
        </authorList>
    </citation>
    <scope>NUCLEOTIDE SEQUENCE</scope>
    <source>
        <strain evidence="12">KOD948</strain>
    </source>
</reference>
<keyword evidence="7 10" id="KW-0175">Coiled coil</keyword>
<dbReference type="Pfam" id="PF05859">
    <property type="entry name" value="Mis12"/>
    <property type="match status" value="1"/>
</dbReference>
<protein>
    <recommendedName>
        <fullName evidence="14">Mis12-domain-containing protein</fullName>
    </recommendedName>
</protein>
<keyword evidence="4" id="KW-0132">Cell division</keyword>
<feature type="compositionally biased region" description="Polar residues" evidence="11">
    <location>
        <begin position="1"/>
        <end position="12"/>
    </location>
</feature>
<organism evidence="12 13">
    <name type="scientific">Mortierella polycephala</name>
    <dbReference type="NCBI Taxonomy" id="41804"/>
    <lineage>
        <taxon>Eukaryota</taxon>
        <taxon>Fungi</taxon>
        <taxon>Fungi incertae sedis</taxon>
        <taxon>Mucoromycota</taxon>
        <taxon>Mortierellomycotina</taxon>
        <taxon>Mortierellomycetes</taxon>
        <taxon>Mortierellales</taxon>
        <taxon>Mortierellaceae</taxon>
        <taxon>Mortierella</taxon>
    </lineage>
</organism>
<sequence length="363" mass="41441">MTAVTAATNTRTGAAPSSPSTTTTASIARQQEAWIKSRQIHLQQLLTEHFGFAPLSFVDDVINSVNNMIYQASMALQEFIESEMENVVAGHYGDMNIDPNLDPKDESGKCMHKFETLLESAVDKNFDRFELYALKNIFGVPEDVDIVLPHYEALDFEIGVEREQKLDDELELLRRQVIATKSLNYRLRKEQRVEENRRRQLEKCREELQFLKDAIKANSDVEPMPQTMIFVRENVEALQRRFLSLHEKLIRLTRPDNQNNYNNDYSSSTSGSLQQQRQQQSRQLKQQYGAVPPPESVTLALHETLAGKGPDVRSVYLRSKARQCIDEQLAMLDQLNMVNANVVVQSKVQISLDPDSPPTSDRD</sequence>
<evidence type="ECO:0000256" key="8">
    <source>
        <dbReference type="ARBA" id="ARBA00023306"/>
    </source>
</evidence>
<feature type="coiled-coil region" evidence="10">
    <location>
        <begin position="187"/>
        <end position="214"/>
    </location>
</feature>
<evidence type="ECO:0000256" key="1">
    <source>
        <dbReference type="ARBA" id="ARBA00004629"/>
    </source>
</evidence>
<comment type="similarity">
    <text evidence="2">Belongs to the mis12 family.</text>
</comment>
<dbReference type="PANTHER" id="PTHR14527:SF2">
    <property type="entry name" value="PROTEIN MIS12 HOMOLOG"/>
    <property type="match status" value="1"/>
</dbReference>